<accession>T1G5R1</accession>
<reference evidence="4" key="1">
    <citation type="submission" date="2012-12" db="EMBL/GenBank/DDBJ databases">
        <authorList>
            <person name="Hellsten U."/>
            <person name="Grimwood J."/>
            <person name="Chapman J.A."/>
            <person name="Shapiro H."/>
            <person name="Aerts A."/>
            <person name="Otillar R.P."/>
            <person name="Terry A.Y."/>
            <person name="Boore J.L."/>
            <person name="Simakov O."/>
            <person name="Marletaz F."/>
            <person name="Cho S.-J."/>
            <person name="Edsinger-Gonzales E."/>
            <person name="Havlak P."/>
            <person name="Kuo D.-H."/>
            <person name="Larsson T."/>
            <person name="Lv J."/>
            <person name="Arendt D."/>
            <person name="Savage R."/>
            <person name="Osoegawa K."/>
            <person name="de Jong P."/>
            <person name="Lindberg D.R."/>
            <person name="Seaver E.C."/>
            <person name="Weisblat D.A."/>
            <person name="Putnam N.H."/>
            <person name="Grigoriev I.V."/>
            <person name="Rokhsar D.S."/>
        </authorList>
    </citation>
    <scope>NUCLEOTIDE SEQUENCE</scope>
</reference>
<dbReference type="EnsemblMetazoa" id="HelroT84975">
    <property type="protein sequence ID" value="HelroP84975"/>
    <property type="gene ID" value="HelroG84975"/>
</dbReference>
<reference evidence="3" key="3">
    <citation type="submission" date="2015-06" db="UniProtKB">
        <authorList>
            <consortium name="EnsemblMetazoa"/>
        </authorList>
    </citation>
    <scope>IDENTIFICATION</scope>
</reference>
<dbReference type="Pfam" id="PF17900">
    <property type="entry name" value="Peptidase_M1_N"/>
    <property type="match status" value="1"/>
</dbReference>
<dbReference type="InterPro" id="IPR045357">
    <property type="entry name" value="Aminopeptidase_N-like_N"/>
</dbReference>
<dbReference type="PANTHER" id="PTHR11533:SF299">
    <property type="entry name" value="AMINOPEPTIDASE"/>
    <property type="match status" value="1"/>
</dbReference>
<dbReference type="OrthoDB" id="6154736at2759"/>
<dbReference type="InterPro" id="IPR042097">
    <property type="entry name" value="Aminopeptidase_N-like_N_sf"/>
</dbReference>
<feature type="domain" description="Aminopeptidase N-like N-terminal" evidence="1">
    <location>
        <begin position="3"/>
        <end position="48"/>
    </location>
</feature>
<dbReference type="HOGENOM" id="CLU_3130173_0_0_1"/>
<sequence length="50" mass="5968">KLRYLAAAKMEPTYARTVFPCFDEPEMKAEFKMNIIRPKHYISLFNTEKV</sequence>
<organism evidence="3 4">
    <name type="scientific">Helobdella robusta</name>
    <name type="common">Californian leech</name>
    <dbReference type="NCBI Taxonomy" id="6412"/>
    <lineage>
        <taxon>Eukaryota</taxon>
        <taxon>Metazoa</taxon>
        <taxon>Spiralia</taxon>
        <taxon>Lophotrochozoa</taxon>
        <taxon>Annelida</taxon>
        <taxon>Clitellata</taxon>
        <taxon>Hirudinea</taxon>
        <taxon>Rhynchobdellida</taxon>
        <taxon>Glossiphoniidae</taxon>
        <taxon>Helobdella</taxon>
    </lineage>
</organism>
<dbReference type="KEGG" id="hro:HELRODRAFT_84975"/>
<dbReference type="GeneID" id="20216408"/>
<keyword evidence="4" id="KW-1185">Reference proteome</keyword>
<dbReference type="EMBL" id="KB097269">
    <property type="protein sequence ID" value="ESN97942.1"/>
    <property type="molecule type" value="Genomic_DNA"/>
</dbReference>
<name>T1G5R1_HELRO</name>
<protein>
    <recommendedName>
        <fullName evidence="1">Aminopeptidase N-like N-terminal domain-containing protein</fullName>
    </recommendedName>
</protein>
<dbReference type="SUPFAM" id="SSF63737">
    <property type="entry name" value="Leukotriene A4 hydrolase N-terminal domain"/>
    <property type="match status" value="1"/>
</dbReference>
<dbReference type="AlphaFoldDB" id="T1G5R1"/>
<dbReference type="Proteomes" id="UP000015101">
    <property type="component" value="Unassembled WGS sequence"/>
</dbReference>
<dbReference type="InParanoid" id="T1G5R1"/>
<dbReference type="PANTHER" id="PTHR11533">
    <property type="entry name" value="PROTEASE M1 ZINC METALLOPROTEASE"/>
    <property type="match status" value="1"/>
</dbReference>
<evidence type="ECO:0000259" key="1">
    <source>
        <dbReference type="Pfam" id="PF17900"/>
    </source>
</evidence>
<evidence type="ECO:0000313" key="2">
    <source>
        <dbReference type="EMBL" id="ESN97942.1"/>
    </source>
</evidence>
<evidence type="ECO:0000313" key="4">
    <source>
        <dbReference type="Proteomes" id="UP000015101"/>
    </source>
</evidence>
<dbReference type="RefSeq" id="XP_009023887.1">
    <property type="nucleotide sequence ID" value="XM_009025639.1"/>
</dbReference>
<proteinExistence type="predicted"/>
<reference evidence="2 4" key="2">
    <citation type="journal article" date="2013" name="Nature">
        <title>Insights into bilaterian evolution from three spiralian genomes.</title>
        <authorList>
            <person name="Simakov O."/>
            <person name="Marletaz F."/>
            <person name="Cho S.J."/>
            <person name="Edsinger-Gonzales E."/>
            <person name="Havlak P."/>
            <person name="Hellsten U."/>
            <person name="Kuo D.H."/>
            <person name="Larsson T."/>
            <person name="Lv J."/>
            <person name="Arendt D."/>
            <person name="Savage R."/>
            <person name="Osoegawa K."/>
            <person name="de Jong P."/>
            <person name="Grimwood J."/>
            <person name="Chapman J.A."/>
            <person name="Shapiro H."/>
            <person name="Aerts A."/>
            <person name="Otillar R.P."/>
            <person name="Terry A.Y."/>
            <person name="Boore J.L."/>
            <person name="Grigoriev I.V."/>
            <person name="Lindberg D.R."/>
            <person name="Seaver E.C."/>
            <person name="Weisblat D.A."/>
            <person name="Putnam N.H."/>
            <person name="Rokhsar D.S."/>
        </authorList>
    </citation>
    <scope>NUCLEOTIDE SEQUENCE</scope>
</reference>
<dbReference type="Gene3D" id="2.60.40.1730">
    <property type="entry name" value="tricorn interacting facor f3 domain"/>
    <property type="match status" value="1"/>
</dbReference>
<dbReference type="FunFam" id="2.60.40.1730:FF:000103">
    <property type="match status" value="1"/>
</dbReference>
<gene>
    <name evidence="3" type="primary">20216408</name>
    <name evidence="2" type="ORF">HELRODRAFT_84975</name>
</gene>
<dbReference type="EMBL" id="AMQM01006108">
    <property type="status" value="NOT_ANNOTATED_CDS"/>
    <property type="molecule type" value="Genomic_DNA"/>
</dbReference>
<dbReference type="CTD" id="20216408"/>
<evidence type="ECO:0000313" key="3">
    <source>
        <dbReference type="EnsemblMetazoa" id="HelroP84975"/>
    </source>
</evidence>
<dbReference type="InterPro" id="IPR050344">
    <property type="entry name" value="Peptidase_M1_aminopeptidases"/>
</dbReference>